<name>A0ABN1NE01_9PSEU</name>
<dbReference type="EMBL" id="BAAAHP010000253">
    <property type="protein sequence ID" value="GAA0903657.1"/>
    <property type="molecule type" value="Genomic_DNA"/>
</dbReference>
<sequence>MDAAVAGVIATVVDGRAFPPFSVLFGYGVGQLVRRHQDAGAPWRTVSRLVRRRGAWMLVIGFLHCLLLYMGDIVAAYGLLALVLVGAVRWREWVLLPPPGPGDGVRRAGGGVAGARAAGGGGAPRAVPARDHGARRRLLEEPACGPILS</sequence>
<evidence type="ECO:0000256" key="1">
    <source>
        <dbReference type="SAM" id="Phobius"/>
    </source>
</evidence>
<dbReference type="InterPro" id="IPR052529">
    <property type="entry name" value="Bact_Transport_Assoc"/>
</dbReference>
<dbReference type="RefSeq" id="WP_343946200.1">
    <property type="nucleotide sequence ID" value="NZ_BAAAHP010000253.1"/>
</dbReference>
<reference evidence="2 3" key="1">
    <citation type="journal article" date="2019" name="Int. J. Syst. Evol. Microbiol.">
        <title>The Global Catalogue of Microorganisms (GCM) 10K type strain sequencing project: providing services to taxonomists for standard genome sequencing and annotation.</title>
        <authorList>
            <consortium name="The Broad Institute Genomics Platform"/>
            <consortium name="The Broad Institute Genome Sequencing Center for Infectious Disease"/>
            <person name="Wu L."/>
            <person name="Ma J."/>
        </authorList>
    </citation>
    <scope>NUCLEOTIDE SEQUENCE [LARGE SCALE GENOMIC DNA]</scope>
    <source>
        <strain evidence="2 3">JCM 11117</strain>
    </source>
</reference>
<accession>A0ABN1NE01</accession>
<organism evidence="2 3">
    <name type="scientific">Pseudonocardia zijingensis</name>
    <dbReference type="NCBI Taxonomy" id="153376"/>
    <lineage>
        <taxon>Bacteria</taxon>
        <taxon>Bacillati</taxon>
        <taxon>Actinomycetota</taxon>
        <taxon>Actinomycetes</taxon>
        <taxon>Pseudonocardiales</taxon>
        <taxon>Pseudonocardiaceae</taxon>
        <taxon>Pseudonocardia</taxon>
    </lineage>
</organism>
<evidence type="ECO:0000313" key="3">
    <source>
        <dbReference type="Proteomes" id="UP001499967"/>
    </source>
</evidence>
<keyword evidence="1" id="KW-1133">Transmembrane helix</keyword>
<dbReference type="Proteomes" id="UP001499967">
    <property type="component" value="Unassembled WGS sequence"/>
</dbReference>
<dbReference type="PANTHER" id="PTHR30590:SF2">
    <property type="entry name" value="INNER MEMBRANE PROTEIN"/>
    <property type="match status" value="1"/>
</dbReference>
<keyword evidence="1" id="KW-0812">Transmembrane</keyword>
<dbReference type="PANTHER" id="PTHR30590">
    <property type="entry name" value="INNER MEMBRANE PROTEIN"/>
    <property type="match status" value="1"/>
</dbReference>
<protein>
    <recommendedName>
        <fullName evidence="4">DUF418 domain-containing protein</fullName>
    </recommendedName>
</protein>
<comment type="caution">
    <text evidence="2">The sequence shown here is derived from an EMBL/GenBank/DDBJ whole genome shotgun (WGS) entry which is preliminary data.</text>
</comment>
<keyword evidence="1" id="KW-0472">Membrane</keyword>
<keyword evidence="3" id="KW-1185">Reference proteome</keyword>
<proteinExistence type="predicted"/>
<gene>
    <name evidence="2" type="ORF">GCM10009559_71280</name>
</gene>
<evidence type="ECO:0008006" key="4">
    <source>
        <dbReference type="Google" id="ProtNLM"/>
    </source>
</evidence>
<feature type="transmembrane region" description="Helical" evidence="1">
    <location>
        <begin position="55"/>
        <end position="88"/>
    </location>
</feature>
<evidence type="ECO:0000313" key="2">
    <source>
        <dbReference type="EMBL" id="GAA0903657.1"/>
    </source>
</evidence>